<dbReference type="RefSeq" id="WP_336351863.1">
    <property type="nucleotide sequence ID" value="NZ_JAZAQL010000004.1"/>
</dbReference>
<proteinExistence type="predicted"/>
<name>A0ABD5VHC1_9EURY</name>
<keyword evidence="2" id="KW-1185">Reference proteome</keyword>
<gene>
    <name evidence="1" type="ORF">ACFQGB_18820</name>
</gene>
<accession>A0ABD5VHC1</accession>
<evidence type="ECO:0000313" key="2">
    <source>
        <dbReference type="Proteomes" id="UP001596395"/>
    </source>
</evidence>
<organism evidence="1 2">
    <name type="scientific">Halorubellus litoreus</name>
    <dbReference type="NCBI Taxonomy" id="755308"/>
    <lineage>
        <taxon>Archaea</taxon>
        <taxon>Methanobacteriati</taxon>
        <taxon>Methanobacteriota</taxon>
        <taxon>Stenosarchaea group</taxon>
        <taxon>Halobacteria</taxon>
        <taxon>Halobacteriales</taxon>
        <taxon>Halorubellaceae</taxon>
        <taxon>Halorubellus</taxon>
    </lineage>
</organism>
<dbReference type="Proteomes" id="UP001596395">
    <property type="component" value="Unassembled WGS sequence"/>
</dbReference>
<dbReference type="EMBL" id="JBHSXN010000004">
    <property type="protein sequence ID" value="MFC6954925.1"/>
    <property type="molecule type" value="Genomic_DNA"/>
</dbReference>
<evidence type="ECO:0000313" key="1">
    <source>
        <dbReference type="EMBL" id="MFC6954925.1"/>
    </source>
</evidence>
<sequence>MSWDDDVFLRQEEPLWYLEGDCAMKVGKLEHYTGLSRYDGVNGNDEERSQWGMVQQSKMLPATANEWWGEEPNSDTWENDKSIQTQNWRRSDLLNLGNISYSPSQSKTTSLSGSVSASVPAGISVSANVDHPRLEREVDYLDDRRVRSEYQYWNGGIPMAAYDNDVTLGLTTGWVSDRPSDGDAIAPSYFYGRMQGIPCVEESEYNIHQYCDDELFVMFNENQV</sequence>
<reference evidence="1 2" key="1">
    <citation type="journal article" date="2019" name="Int. J. Syst. Evol. Microbiol.">
        <title>The Global Catalogue of Microorganisms (GCM) 10K type strain sequencing project: providing services to taxonomists for standard genome sequencing and annotation.</title>
        <authorList>
            <consortium name="The Broad Institute Genomics Platform"/>
            <consortium name="The Broad Institute Genome Sequencing Center for Infectious Disease"/>
            <person name="Wu L."/>
            <person name="Ma J."/>
        </authorList>
    </citation>
    <scope>NUCLEOTIDE SEQUENCE [LARGE SCALE GENOMIC DNA]</scope>
    <source>
        <strain evidence="1 2">GX26</strain>
    </source>
</reference>
<dbReference type="AlphaFoldDB" id="A0ABD5VHC1"/>
<protein>
    <submittedName>
        <fullName evidence="1">Uncharacterized protein</fullName>
    </submittedName>
</protein>
<comment type="caution">
    <text evidence="1">The sequence shown here is derived from an EMBL/GenBank/DDBJ whole genome shotgun (WGS) entry which is preliminary data.</text>
</comment>